<organism evidence="4 5">
    <name type="scientific">Porphyromonas cangingivalis</name>
    <dbReference type="NCBI Taxonomy" id="36874"/>
    <lineage>
        <taxon>Bacteria</taxon>
        <taxon>Pseudomonadati</taxon>
        <taxon>Bacteroidota</taxon>
        <taxon>Bacteroidia</taxon>
        <taxon>Bacteroidales</taxon>
        <taxon>Porphyromonadaceae</taxon>
        <taxon>Porphyromonas</taxon>
    </lineage>
</organism>
<keyword evidence="1" id="KW-0328">Glycosyltransferase</keyword>
<name>A0A1T4LU01_PORCN</name>
<dbReference type="PANTHER" id="PTHR22916">
    <property type="entry name" value="GLYCOSYLTRANSFERASE"/>
    <property type="match status" value="1"/>
</dbReference>
<dbReference type="GO" id="GO:0016758">
    <property type="term" value="F:hexosyltransferase activity"/>
    <property type="evidence" value="ECO:0007669"/>
    <property type="project" value="UniProtKB-ARBA"/>
</dbReference>
<evidence type="ECO:0000256" key="1">
    <source>
        <dbReference type="ARBA" id="ARBA00022676"/>
    </source>
</evidence>
<dbReference type="InterPro" id="IPR029044">
    <property type="entry name" value="Nucleotide-diphossugar_trans"/>
</dbReference>
<dbReference type="Pfam" id="PF00535">
    <property type="entry name" value="Glycos_transf_2"/>
    <property type="match status" value="1"/>
</dbReference>
<accession>A0A1T4LU01</accession>
<evidence type="ECO:0000313" key="4">
    <source>
        <dbReference type="EMBL" id="SJZ58193.1"/>
    </source>
</evidence>
<evidence type="ECO:0000256" key="2">
    <source>
        <dbReference type="ARBA" id="ARBA00022679"/>
    </source>
</evidence>
<proteinExistence type="predicted"/>
<gene>
    <name evidence="4" type="ORF">SAMN02745205_01263</name>
</gene>
<dbReference type="Gene3D" id="3.90.550.10">
    <property type="entry name" value="Spore Coat Polysaccharide Biosynthesis Protein SpsA, Chain A"/>
    <property type="match status" value="1"/>
</dbReference>
<protein>
    <submittedName>
        <fullName evidence="4">Glycosyltransferase involved in cell wall bisynthesis</fullName>
    </submittedName>
</protein>
<dbReference type="AlphaFoldDB" id="A0A1T4LU01"/>
<dbReference type="InterPro" id="IPR001173">
    <property type="entry name" value="Glyco_trans_2-like"/>
</dbReference>
<keyword evidence="2 4" id="KW-0808">Transferase</keyword>
<dbReference type="CDD" id="cd00761">
    <property type="entry name" value="Glyco_tranf_GTA_type"/>
    <property type="match status" value="1"/>
</dbReference>
<feature type="domain" description="Glycosyltransferase 2-like" evidence="3">
    <location>
        <begin position="10"/>
        <end position="171"/>
    </location>
</feature>
<dbReference type="Proteomes" id="UP000189956">
    <property type="component" value="Unassembled WGS sequence"/>
</dbReference>
<dbReference type="SUPFAM" id="SSF53448">
    <property type="entry name" value="Nucleotide-diphospho-sugar transferases"/>
    <property type="match status" value="1"/>
</dbReference>
<reference evidence="4 5" key="1">
    <citation type="submission" date="2017-02" db="EMBL/GenBank/DDBJ databases">
        <authorList>
            <person name="Peterson S.W."/>
        </authorList>
    </citation>
    <scope>NUCLEOTIDE SEQUENCE [LARGE SCALE GENOMIC DNA]</scope>
    <source>
        <strain evidence="4 5">ATCC 700135</strain>
    </source>
</reference>
<evidence type="ECO:0000259" key="3">
    <source>
        <dbReference type="Pfam" id="PF00535"/>
    </source>
</evidence>
<dbReference type="PANTHER" id="PTHR22916:SF51">
    <property type="entry name" value="GLYCOSYLTRANSFERASE EPSH-RELATED"/>
    <property type="match status" value="1"/>
</dbReference>
<sequence length="329" mass="37333">MLADTRPILSVIVPVYNVEDTLSKCVDSILDQPFRDLELILVDDGSPDRSGTMCDEIAFRDSRVVVVHKANGGLSSARNAGLDIARGQFISFVDSDDWVSSDFYVENINILSHVKSLDMILTNVQKIYAHTESSPLRTLPEGQYVGKEACAEVIFSASVASLCMAIYRRKVWEGLRFTEGILFEDSIIAPALADRINALHVSPHGIYYYLQREGSIMNSQWSAKKVRDYLDATIKVLEYLSEHNISNYLYRYAGALFYSFNRSILGQLQKKEQEEYLMRFEALSCPWCLIFRSKSLPLKHRIFLSVTKLLGVRHTNKILSLLPSRSQRS</sequence>
<dbReference type="EMBL" id="FUWL01000009">
    <property type="protein sequence ID" value="SJZ58193.1"/>
    <property type="molecule type" value="Genomic_DNA"/>
</dbReference>
<evidence type="ECO:0000313" key="5">
    <source>
        <dbReference type="Proteomes" id="UP000189956"/>
    </source>
</evidence>
<dbReference type="RefSeq" id="WP_078735771.1">
    <property type="nucleotide sequence ID" value="NZ_FUWL01000009.1"/>
</dbReference>